<proteinExistence type="predicted"/>
<sequence>MCAEIPDADVDKDLHKVATKNMIHGVCSKAVIPKEQALANERTKERMAKMGTERHSARLEDARLRARRSCSVASDLLCSEQNQSRDYNRLALQYDSADDYNLSPHVLSDTMNE</sequence>
<organism evidence="3">
    <name type="scientific">Onchocerca ochengi</name>
    <name type="common">Filarial nematode worm</name>
    <dbReference type="NCBI Taxonomy" id="42157"/>
    <lineage>
        <taxon>Eukaryota</taxon>
        <taxon>Metazoa</taxon>
        <taxon>Ecdysozoa</taxon>
        <taxon>Nematoda</taxon>
        <taxon>Chromadorea</taxon>
        <taxon>Rhabditida</taxon>
        <taxon>Spirurina</taxon>
        <taxon>Spiruromorpha</taxon>
        <taxon>Filarioidea</taxon>
        <taxon>Onchocercidae</taxon>
        <taxon>Onchocerca</taxon>
    </lineage>
</organism>
<accession>A0A182EU54</accession>
<dbReference type="WBParaSite" id="nOo.2.0.1.t11683-RA">
    <property type="protein sequence ID" value="nOo.2.0.1.t11683-RA"/>
    <property type="gene ID" value="nOo.2.0.1.g11683"/>
</dbReference>
<dbReference type="OrthoDB" id="10055660at2759"/>
<evidence type="ECO:0000313" key="1">
    <source>
        <dbReference type="EMBL" id="VDM96793.1"/>
    </source>
</evidence>
<dbReference type="AlphaFoldDB" id="A0A182EU54"/>
<name>A0A182EU54_ONCOC</name>
<reference evidence="1 2" key="2">
    <citation type="submission" date="2018-08" db="EMBL/GenBank/DDBJ databases">
        <authorList>
            <person name="Laetsch R D."/>
            <person name="Stevens L."/>
            <person name="Kumar S."/>
            <person name="Blaxter L. M."/>
        </authorList>
    </citation>
    <scope>NUCLEOTIDE SEQUENCE [LARGE SCALE GENOMIC DNA]</scope>
</reference>
<reference evidence="3" key="1">
    <citation type="submission" date="2016-06" db="UniProtKB">
        <authorList>
            <consortium name="WormBaseParasite"/>
        </authorList>
    </citation>
    <scope>IDENTIFICATION</scope>
</reference>
<evidence type="ECO:0000313" key="2">
    <source>
        <dbReference type="Proteomes" id="UP000271087"/>
    </source>
</evidence>
<dbReference type="EMBL" id="UYRW01008538">
    <property type="protein sequence ID" value="VDM96793.1"/>
    <property type="molecule type" value="Genomic_DNA"/>
</dbReference>
<evidence type="ECO:0000313" key="3">
    <source>
        <dbReference type="WBParaSite" id="nOo.2.0.1.t11683-RA"/>
    </source>
</evidence>
<protein>
    <submittedName>
        <fullName evidence="1 3">Uncharacterized protein</fullName>
    </submittedName>
</protein>
<keyword evidence="2" id="KW-1185">Reference proteome</keyword>
<dbReference type="Proteomes" id="UP000271087">
    <property type="component" value="Unassembled WGS sequence"/>
</dbReference>
<gene>
    <name evidence="1" type="ORF">NOO_LOCUS11683</name>
</gene>